<dbReference type="InterPro" id="IPR015421">
    <property type="entry name" value="PyrdxlP-dep_Trfase_major"/>
</dbReference>
<evidence type="ECO:0000256" key="1">
    <source>
        <dbReference type="ARBA" id="ARBA00001933"/>
    </source>
</evidence>
<feature type="modified residue" description="N6-(pyridoxal phosphate)lysine" evidence="3">
    <location>
        <position position="201"/>
    </location>
</feature>
<dbReference type="PANTHER" id="PTHR11808">
    <property type="entry name" value="TRANS-SULFURATION ENZYME FAMILY MEMBER"/>
    <property type="match status" value="1"/>
</dbReference>
<organism evidence="5 6">
    <name type="scientific">Acuticoccus mangrovi</name>
    <dbReference type="NCBI Taxonomy" id="2796142"/>
    <lineage>
        <taxon>Bacteria</taxon>
        <taxon>Pseudomonadati</taxon>
        <taxon>Pseudomonadota</taxon>
        <taxon>Alphaproteobacteria</taxon>
        <taxon>Hyphomicrobiales</taxon>
        <taxon>Amorphaceae</taxon>
        <taxon>Acuticoccus</taxon>
    </lineage>
</organism>
<keyword evidence="6" id="KW-1185">Reference proteome</keyword>
<evidence type="ECO:0000313" key="5">
    <source>
        <dbReference type="EMBL" id="MBJ3775050.1"/>
    </source>
</evidence>
<evidence type="ECO:0000256" key="2">
    <source>
        <dbReference type="ARBA" id="ARBA00022898"/>
    </source>
</evidence>
<dbReference type="AlphaFoldDB" id="A0A934INB9"/>
<dbReference type="Gene3D" id="3.40.640.10">
    <property type="entry name" value="Type I PLP-dependent aspartate aminotransferase-like (Major domain)"/>
    <property type="match status" value="1"/>
</dbReference>
<dbReference type="GO" id="GO:0016740">
    <property type="term" value="F:transferase activity"/>
    <property type="evidence" value="ECO:0007669"/>
    <property type="project" value="UniProtKB-KW"/>
</dbReference>
<proteinExistence type="inferred from homology"/>
<dbReference type="GO" id="GO:0016846">
    <property type="term" value="F:carbon-sulfur lyase activity"/>
    <property type="evidence" value="ECO:0007669"/>
    <property type="project" value="TreeGrafter"/>
</dbReference>
<dbReference type="GO" id="GO:0005737">
    <property type="term" value="C:cytoplasm"/>
    <property type="evidence" value="ECO:0007669"/>
    <property type="project" value="TreeGrafter"/>
</dbReference>
<evidence type="ECO:0000313" key="6">
    <source>
        <dbReference type="Proteomes" id="UP000609531"/>
    </source>
</evidence>
<dbReference type="InterPro" id="IPR015424">
    <property type="entry name" value="PyrdxlP-dep_Trfase"/>
</dbReference>
<dbReference type="PIRSF" id="PIRSF001434">
    <property type="entry name" value="CGS"/>
    <property type="match status" value="1"/>
</dbReference>
<dbReference type="Proteomes" id="UP000609531">
    <property type="component" value="Unassembled WGS sequence"/>
</dbReference>
<name>A0A934INB9_9HYPH</name>
<dbReference type="GO" id="GO:0030170">
    <property type="term" value="F:pyridoxal phosphate binding"/>
    <property type="evidence" value="ECO:0007669"/>
    <property type="project" value="InterPro"/>
</dbReference>
<keyword evidence="2 3" id="KW-0663">Pyridoxal phosphate</keyword>
<dbReference type="InterPro" id="IPR015422">
    <property type="entry name" value="PyrdxlP-dep_Trfase_small"/>
</dbReference>
<comment type="cofactor">
    <cofactor evidence="1 4">
        <name>pyridoxal 5'-phosphate</name>
        <dbReference type="ChEBI" id="CHEBI:597326"/>
    </cofactor>
</comment>
<dbReference type="InterPro" id="IPR000277">
    <property type="entry name" value="Cys/Met-Metab_PyrdxlP-dep_enz"/>
</dbReference>
<gene>
    <name evidence="5" type="ORF">JCR33_05085</name>
</gene>
<evidence type="ECO:0000256" key="4">
    <source>
        <dbReference type="RuleBase" id="RU362118"/>
    </source>
</evidence>
<keyword evidence="5" id="KW-0808">Transferase</keyword>
<reference evidence="5" key="1">
    <citation type="submission" date="2020-12" db="EMBL/GenBank/DDBJ databases">
        <title>Bacterial taxonomy.</title>
        <authorList>
            <person name="Pan X."/>
        </authorList>
    </citation>
    <scope>NUCLEOTIDE SEQUENCE</scope>
    <source>
        <strain evidence="5">B2012</strain>
    </source>
</reference>
<dbReference type="SUPFAM" id="SSF53383">
    <property type="entry name" value="PLP-dependent transferases"/>
    <property type="match status" value="1"/>
</dbReference>
<dbReference type="Pfam" id="PF01053">
    <property type="entry name" value="Cys_Met_Meta_PP"/>
    <property type="match status" value="1"/>
</dbReference>
<comment type="caution">
    <text evidence="5">The sequence shown here is derived from an EMBL/GenBank/DDBJ whole genome shotgun (WGS) entry which is preliminary data.</text>
</comment>
<dbReference type="PANTHER" id="PTHR11808:SF35">
    <property type="entry name" value="CYSTATHIONINE GAMMA-SYNTHASE (AFU_ORTHOLOGUE AFUA_7G01590)"/>
    <property type="match status" value="1"/>
</dbReference>
<accession>A0A934INB9</accession>
<dbReference type="Gene3D" id="3.90.1150.10">
    <property type="entry name" value="Aspartate Aminotransferase, domain 1"/>
    <property type="match status" value="1"/>
</dbReference>
<protein>
    <submittedName>
        <fullName evidence="5">PLP-dependent transferase</fullName>
    </submittedName>
</protein>
<dbReference type="GO" id="GO:0019346">
    <property type="term" value="P:transsulfuration"/>
    <property type="evidence" value="ECO:0007669"/>
    <property type="project" value="InterPro"/>
</dbReference>
<comment type="similarity">
    <text evidence="4">Belongs to the trans-sulfuration enzymes family.</text>
</comment>
<dbReference type="EMBL" id="JAEKJA010000003">
    <property type="protein sequence ID" value="MBJ3775050.1"/>
    <property type="molecule type" value="Genomic_DNA"/>
</dbReference>
<evidence type="ECO:0000256" key="3">
    <source>
        <dbReference type="PIRSR" id="PIRSR001434-2"/>
    </source>
</evidence>
<dbReference type="RefSeq" id="WP_198880942.1">
    <property type="nucleotide sequence ID" value="NZ_JAEKJA010000003.1"/>
</dbReference>
<sequence length="382" mass="39634">MSFGNVFRRETVAAHAAGAYDHATGGLVSAWQPSTTFLRDADYRLPASGDLYRRDHNPTTREAEAVIGALEGGRAALFGSGQSAISALMRAYGTGPVAVQTGGYYGTQTLAARHAANGLRVATFAGDRFDSLLSMLERERPALVIVETPSNPFLDVVDIARAAEAVHAAGGVLAVDSTAATPILTRPLEHGADIVIHSATKALNGHSDVLAGALVVGTERVEGFETALATRAAEGCVLSPFDAWLLTRGMRTLHLRVAAMSRSALAIATFLAAHPKVERVRYPGLADHPAHAAAARQMTGGFGGLVSFDVAGGAAAALAVAGRLALIRRATSLGGVESVVEHRHSIEPASTGMPEGLLRLSVGIEATEDLITDLDQSLAALP</sequence>